<evidence type="ECO:0000256" key="5">
    <source>
        <dbReference type="ARBA" id="ARBA00023295"/>
    </source>
</evidence>
<dbReference type="InterPro" id="IPR048913">
    <property type="entry name" value="BetaGal_gal-bd"/>
</dbReference>
<evidence type="ECO:0000256" key="3">
    <source>
        <dbReference type="ARBA" id="ARBA00012756"/>
    </source>
</evidence>
<gene>
    <name evidence="9" type="ORF">HAX54_049468</name>
</gene>
<comment type="caution">
    <text evidence="9">The sequence shown here is derived from an EMBL/GenBank/DDBJ whole genome shotgun (WGS) entry which is preliminary data.</text>
</comment>
<dbReference type="SUPFAM" id="SSF51445">
    <property type="entry name" value="(Trans)glycosidases"/>
    <property type="match status" value="1"/>
</dbReference>
<feature type="domain" description="Glycoside hydrolase 35 catalytic" evidence="7">
    <location>
        <begin position="94"/>
        <end position="283"/>
    </location>
</feature>
<dbReference type="Pfam" id="PF21467">
    <property type="entry name" value="BetaGal_gal-bd"/>
    <property type="match status" value="1"/>
</dbReference>
<comment type="similarity">
    <text evidence="2">Belongs to the glycosyl hydrolase 35 family.</text>
</comment>
<evidence type="ECO:0000256" key="6">
    <source>
        <dbReference type="SAM" id="SignalP"/>
    </source>
</evidence>
<dbReference type="EC" id="3.2.1.23" evidence="3"/>
<evidence type="ECO:0000313" key="9">
    <source>
        <dbReference type="EMBL" id="MCD7462852.1"/>
    </source>
</evidence>
<name>A0ABS8SV42_DATST</name>
<dbReference type="InterPro" id="IPR017853">
    <property type="entry name" value="GH"/>
</dbReference>
<keyword evidence="5" id="KW-0326">Glycosidase</keyword>
<keyword evidence="6" id="KW-0732">Signal</keyword>
<dbReference type="EMBL" id="JACEIK010000839">
    <property type="protein sequence ID" value="MCD7462852.1"/>
    <property type="molecule type" value="Genomic_DNA"/>
</dbReference>
<dbReference type="InterPro" id="IPR008979">
    <property type="entry name" value="Galactose-bd-like_sf"/>
</dbReference>
<dbReference type="Proteomes" id="UP000823775">
    <property type="component" value="Unassembled WGS sequence"/>
</dbReference>
<dbReference type="Gene3D" id="3.20.20.80">
    <property type="entry name" value="Glycosidases"/>
    <property type="match status" value="2"/>
</dbReference>
<feature type="chain" id="PRO_5046740581" description="beta-galactosidase" evidence="6">
    <location>
        <begin position="25"/>
        <end position="533"/>
    </location>
</feature>
<dbReference type="PANTHER" id="PTHR23421">
    <property type="entry name" value="BETA-GALACTOSIDASE RELATED"/>
    <property type="match status" value="1"/>
</dbReference>
<keyword evidence="4" id="KW-0378">Hydrolase</keyword>
<dbReference type="InterPro" id="IPR031330">
    <property type="entry name" value="Gly_Hdrlase_35_cat"/>
</dbReference>
<evidence type="ECO:0000259" key="8">
    <source>
        <dbReference type="Pfam" id="PF21467"/>
    </source>
</evidence>
<sequence>MMRINVSLLLFVVFFSLASSSVRASLTYDDRAILINGKRRILISGYIHYPRSTPEMWPDLIQKAKDGGLDVIETCVFWNGHEPSPGKSGFWCRGFPVWLKYVPGIKFRADNQPFKVVMQGFVEKIVNMMKSENLFEPQGGPIIMAQIENEYGPVEWEIGAPGKPYGKWAAEMAVSLDTGVPWITCKQEDAPDPVILAMVSTAKILNLINPANLKCGQKSGLPVPRQPAEDVAFAVARFIQNNGSFFNYYMHHRGTNFGRTAAGRFIATSFDYDAPLDEYGAIYGGWDNPKLTYSGNVKLRAGINKISMLSVAVGLPNVGLHFETWNAGVLGPVTLSGLNEGTRDLTKQRWAYKVGLKGETLSLYTLSGSSSVKWVKELLLAQKQPLTWYKATFDAPEGNDPLALDMGSMGKGQIWINGKGVGRHWPGYVACGNCGECNYAGLYSEKKCQTNCDQPSQRWYHVPRSWLKPRGNQLVVYEEWGGDPVGISFTRRSTARVCADIVGGQPSLKNWHAAASGKSNYLQPKAQLWCPAG</sequence>
<dbReference type="PROSITE" id="PS01182">
    <property type="entry name" value="GLYCOSYL_HYDROL_F35"/>
    <property type="match status" value="1"/>
</dbReference>
<dbReference type="InterPro" id="IPR001944">
    <property type="entry name" value="Glycoside_Hdrlase_35"/>
</dbReference>
<evidence type="ECO:0000259" key="7">
    <source>
        <dbReference type="Pfam" id="PF01301"/>
    </source>
</evidence>
<reference evidence="9 10" key="1">
    <citation type="journal article" date="2021" name="BMC Genomics">
        <title>Datura genome reveals duplications of psychoactive alkaloid biosynthetic genes and high mutation rate following tissue culture.</title>
        <authorList>
            <person name="Rajewski A."/>
            <person name="Carter-House D."/>
            <person name="Stajich J."/>
            <person name="Litt A."/>
        </authorList>
    </citation>
    <scope>NUCLEOTIDE SEQUENCE [LARGE SCALE GENOMIC DNA]</scope>
    <source>
        <strain evidence="9">AR-01</strain>
    </source>
</reference>
<evidence type="ECO:0000256" key="4">
    <source>
        <dbReference type="ARBA" id="ARBA00022801"/>
    </source>
</evidence>
<dbReference type="PRINTS" id="PR00742">
    <property type="entry name" value="GLHYDRLASE35"/>
</dbReference>
<dbReference type="Gene3D" id="2.60.120.260">
    <property type="entry name" value="Galactose-binding domain-like"/>
    <property type="match status" value="1"/>
</dbReference>
<feature type="signal peptide" evidence="6">
    <location>
        <begin position="1"/>
        <end position="24"/>
    </location>
</feature>
<dbReference type="InterPro" id="IPR019801">
    <property type="entry name" value="Glyco_hydro_35_CS"/>
</dbReference>
<protein>
    <recommendedName>
        <fullName evidence="3">beta-galactosidase</fullName>
        <ecNumber evidence="3">3.2.1.23</ecNumber>
    </recommendedName>
</protein>
<evidence type="ECO:0000256" key="1">
    <source>
        <dbReference type="ARBA" id="ARBA00001412"/>
    </source>
</evidence>
<organism evidence="9 10">
    <name type="scientific">Datura stramonium</name>
    <name type="common">Jimsonweed</name>
    <name type="synonym">Common thornapple</name>
    <dbReference type="NCBI Taxonomy" id="4076"/>
    <lineage>
        <taxon>Eukaryota</taxon>
        <taxon>Viridiplantae</taxon>
        <taxon>Streptophyta</taxon>
        <taxon>Embryophyta</taxon>
        <taxon>Tracheophyta</taxon>
        <taxon>Spermatophyta</taxon>
        <taxon>Magnoliopsida</taxon>
        <taxon>eudicotyledons</taxon>
        <taxon>Gunneridae</taxon>
        <taxon>Pentapetalae</taxon>
        <taxon>asterids</taxon>
        <taxon>lamiids</taxon>
        <taxon>Solanales</taxon>
        <taxon>Solanaceae</taxon>
        <taxon>Solanoideae</taxon>
        <taxon>Datureae</taxon>
        <taxon>Datura</taxon>
    </lineage>
</organism>
<dbReference type="SUPFAM" id="SSF49785">
    <property type="entry name" value="Galactose-binding domain-like"/>
    <property type="match status" value="1"/>
</dbReference>
<feature type="domain" description="Glycoside hydrolase 35 catalytic" evidence="7">
    <location>
        <begin position="33"/>
        <end position="90"/>
    </location>
</feature>
<dbReference type="Pfam" id="PF01301">
    <property type="entry name" value="Glyco_hydro_35"/>
    <property type="match status" value="2"/>
</dbReference>
<accession>A0ABS8SV42</accession>
<evidence type="ECO:0000313" key="10">
    <source>
        <dbReference type="Proteomes" id="UP000823775"/>
    </source>
</evidence>
<proteinExistence type="inferred from homology"/>
<feature type="domain" description="Beta-galactosidase galactose-binding" evidence="8">
    <location>
        <begin position="386"/>
        <end position="472"/>
    </location>
</feature>
<evidence type="ECO:0000256" key="2">
    <source>
        <dbReference type="ARBA" id="ARBA00009809"/>
    </source>
</evidence>
<keyword evidence="10" id="KW-1185">Reference proteome</keyword>
<comment type="catalytic activity">
    <reaction evidence="1">
        <text>Hydrolysis of terminal non-reducing beta-D-galactose residues in beta-D-galactosides.</text>
        <dbReference type="EC" id="3.2.1.23"/>
    </reaction>
</comment>